<dbReference type="NCBIfam" id="TIGR00179">
    <property type="entry name" value="murB"/>
    <property type="match status" value="1"/>
</dbReference>
<dbReference type="EMBL" id="AZEB01000017">
    <property type="protein sequence ID" value="KRL21172.1"/>
    <property type="molecule type" value="Genomic_DNA"/>
</dbReference>
<dbReference type="InterPro" id="IPR003170">
    <property type="entry name" value="MurB"/>
</dbReference>
<feature type="active site" evidence="16">
    <location>
        <position position="196"/>
    </location>
</feature>
<comment type="similarity">
    <text evidence="16">Belongs to the MurB family.</text>
</comment>
<evidence type="ECO:0000256" key="14">
    <source>
        <dbReference type="ARBA" id="ARBA00023316"/>
    </source>
</evidence>
<comment type="catalytic activity">
    <reaction evidence="15 16">
        <text>UDP-N-acetyl-alpha-D-muramate + NADP(+) = UDP-N-acetyl-3-O-(1-carboxyvinyl)-alpha-D-glucosamine + NADPH + H(+)</text>
        <dbReference type="Rhea" id="RHEA:12248"/>
        <dbReference type="ChEBI" id="CHEBI:15378"/>
        <dbReference type="ChEBI" id="CHEBI:57783"/>
        <dbReference type="ChEBI" id="CHEBI:58349"/>
        <dbReference type="ChEBI" id="CHEBI:68483"/>
        <dbReference type="ChEBI" id="CHEBI:70757"/>
        <dbReference type="EC" id="1.3.1.98"/>
    </reaction>
</comment>
<evidence type="ECO:0000256" key="6">
    <source>
        <dbReference type="ARBA" id="ARBA00022618"/>
    </source>
</evidence>
<evidence type="ECO:0000256" key="11">
    <source>
        <dbReference type="ARBA" id="ARBA00022984"/>
    </source>
</evidence>
<comment type="subcellular location">
    <subcellularLocation>
        <location evidence="3 16">Cytoplasm</location>
    </subcellularLocation>
</comment>
<evidence type="ECO:0000256" key="5">
    <source>
        <dbReference type="ARBA" id="ARBA00022490"/>
    </source>
</evidence>
<keyword evidence="19" id="KW-1185">Reference proteome</keyword>
<proteinExistence type="inferred from homology"/>
<comment type="caution">
    <text evidence="18">The sequence shown here is derived from an EMBL/GenBank/DDBJ whole genome shotgun (WGS) entry which is preliminary data.</text>
</comment>
<dbReference type="PATRIC" id="fig|1423766.4.peg.889"/>
<evidence type="ECO:0000259" key="17">
    <source>
        <dbReference type="PROSITE" id="PS51387"/>
    </source>
</evidence>
<keyword evidence="10 16" id="KW-0133">Cell shape</keyword>
<evidence type="ECO:0000256" key="12">
    <source>
        <dbReference type="ARBA" id="ARBA00023002"/>
    </source>
</evidence>
<comment type="pathway">
    <text evidence="4 16">Cell wall biogenesis; peptidoglycan biosynthesis.</text>
</comment>
<feature type="active site" description="Proton donor" evidence="16">
    <location>
        <position position="246"/>
    </location>
</feature>
<dbReference type="InterPro" id="IPR016167">
    <property type="entry name" value="FAD-bd_PCMH_sub1"/>
</dbReference>
<keyword evidence="5 16" id="KW-0963">Cytoplasm</keyword>
<reference evidence="18 19" key="1">
    <citation type="journal article" date="2015" name="Genome Announc.">
        <title>Expanding the biotechnology potential of lactobacilli through comparative genomics of 213 strains and associated genera.</title>
        <authorList>
            <person name="Sun Z."/>
            <person name="Harris H.M."/>
            <person name="McCann A."/>
            <person name="Guo C."/>
            <person name="Argimon S."/>
            <person name="Zhang W."/>
            <person name="Yang X."/>
            <person name="Jeffery I.B."/>
            <person name="Cooney J.C."/>
            <person name="Kagawa T.F."/>
            <person name="Liu W."/>
            <person name="Song Y."/>
            <person name="Salvetti E."/>
            <person name="Wrobel A."/>
            <person name="Rasinkangas P."/>
            <person name="Parkhill J."/>
            <person name="Rea M.C."/>
            <person name="O'Sullivan O."/>
            <person name="Ritari J."/>
            <person name="Douillard F.P."/>
            <person name="Paul Ross R."/>
            <person name="Yang R."/>
            <person name="Briner A.E."/>
            <person name="Felis G.E."/>
            <person name="de Vos W.M."/>
            <person name="Barrangou R."/>
            <person name="Klaenhammer T.R."/>
            <person name="Caufield P.W."/>
            <person name="Cui Y."/>
            <person name="Zhang H."/>
            <person name="O'Toole P.W."/>
        </authorList>
    </citation>
    <scope>NUCLEOTIDE SEQUENCE [LARGE SCALE GENOMIC DNA]</scope>
    <source>
        <strain evidence="18 19">DSM 19906</strain>
    </source>
</reference>
<keyword evidence="7 16" id="KW-0285">Flavoprotein</keyword>
<dbReference type="Gene3D" id="3.30.465.10">
    <property type="match status" value="1"/>
</dbReference>
<dbReference type="HAMAP" id="MF_00037">
    <property type="entry name" value="MurB"/>
    <property type="match status" value="1"/>
</dbReference>
<dbReference type="InterPro" id="IPR016169">
    <property type="entry name" value="FAD-bd_PCMH_sub2"/>
</dbReference>
<evidence type="ECO:0000256" key="1">
    <source>
        <dbReference type="ARBA" id="ARBA00001974"/>
    </source>
</evidence>
<evidence type="ECO:0000256" key="13">
    <source>
        <dbReference type="ARBA" id="ARBA00023306"/>
    </source>
</evidence>
<dbReference type="GO" id="GO:0008360">
    <property type="term" value="P:regulation of cell shape"/>
    <property type="evidence" value="ECO:0007669"/>
    <property type="project" value="UniProtKB-KW"/>
</dbReference>
<dbReference type="GO" id="GO:0009252">
    <property type="term" value="P:peptidoglycan biosynthetic process"/>
    <property type="evidence" value="ECO:0007669"/>
    <property type="project" value="UniProtKB-UniRule"/>
</dbReference>
<dbReference type="PANTHER" id="PTHR21071:SF4">
    <property type="entry name" value="UDP-N-ACETYLENOLPYRUVOYLGLUCOSAMINE REDUCTASE"/>
    <property type="match status" value="1"/>
</dbReference>
<evidence type="ECO:0000256" key="4">
    <source>
        <dbReference type="ARBA" id="ARBA00004752"/>
    </source>
</evidence>
<dbReference type="InterPro" id="IPR016166">
    <property type="entry name" value="FAD-bd_PCMH"/>
</dbReference>
<dbReference type="InterPro" id="IPR036635">
    <property type="entry name" value="MurB_C_sf"/>
</dbReference>
<dbReference type="SUPFAM" id="SSF56176">
    <property type="entry name" value="FAD-binding/transporter-associated domain-like"/>
    <property type="match status" value="1"/>
</dbReference>
<dbReference type="Pfam" id="PF01565">
    <property type="entry name" value="FAD_binding_4"/>
    <property type="match status" value="1"/>
</dbReference>
<evidence type="ECO:0000256" key="2">
    <source>
        <dbReference type="ARBA" id="ARBA00003921"/>
    </source>
</evidence>
<dbReference type="GO" id="GO:0051301">
    <property type="term" value="P:cell division"/>
    <property type="evidence" value="ECO:0007669"/>
    <property type="project" value="UniProtKB-KW"/>
</dbReference>
<evidence type="ECO:0000313" key="19">
    <source>
        <dbReference type="Proteomes" id="UP000051439"/>
    </source>
</evidence>
<organism evidence="18 19">
    <name type="scientific">Lentilactobacillus kisonensis DSM 19906 = JCM 15041</name>
    <dbReference type="NCBI Taxonomy" id="1423766"/>
    <lineage>
        <taxon>Bacteria</taxon>
        <taxon>Bacillati</taxon>
        <taxon>Bacillota</taxon>
        <taxon>Bacilli</taxon>
        <taxon>Lactobacillales</taxon>
        <taxon>Lactobacillaceae</taxon>
        <taxon>Lentilactobacillus</taxon>
    </lineage>
</organism>
<dbReference type="InterPro" id="IPR006094">
    <property type="entry name" value="Oxid_FAD_bind_N"/>
</dbReference>
<keyword evidence="9 16" id="KW-0521">NADP</keyword>
<keyword evidence="8 16" id="KW-0274">FAD</keyword>
<evidence type="ECO:0000313" key="18">
    <source>
        <dbReference type="EMBL" id="KRL21172.1"/>
    </source>
</evidence>
<dbReference type="PROSITE" id="PS51387">
    <property type="entry name" value="FAD_PCMH"/>
    <property type="match status" value="1"/>
</dbReference>
<dbReference type="EC" id="1.3.1.98" evidence="16"/>
<dbReference type="NCBIfam" id="NF010480">
    <property type="entry name" value="PRK13905.1"/>
    <property type="match status" value="1"/>
</dbReference>
<comment type="cofactor">
    <cofactor evidence="1 16">
        <name>FAD</name>
        <dbReference type="ChEBI" id="CHEBI:57692"/>
    </cofactor>
</comment>
<dbReference type="InterPro" id="IPR011601">
    <property type="entry name" value="MurB_C"/>
</dbReference>
<name>A0A0R1NSA6_9LACO</name>
<dbReference type="GO" id="GO:0008762">
    <property type="term" value="F:UDP-N-acetylmuramate dehydrogenase activity"/>
    <property type="evidence" value="ECO:0007669"/>
    <property type="project" value="UniProtKB-UniRule"/>
</dbReference>
<dbReference type="Proteomes" id="UP000051439">
    <property type="component" value="Unassembled WGS sequence"/>
</dbReference>
<keyword evidence="14 16" id="KW-0961">Cell wall biogenesis/degradation</keyword>
<comment type="function">
    <text evidence="2 16">Cell wall formation.</text>
</comment>
<evidence type="ECO:0000256" key="15">
    <source>
        <dbReference type="ARBA" id="ARBA00048914"/>
    </source>
</evidence>
<sequence>MRNNDNLNRGKIKLYVLKTEEKLMTIYESLKQEYPDIKILLKEPLANFTHTLTGGPADALALPTSINQCQELLQYANDHNMPVTVVGNASNLIVRDGGIRGLTIILTKINKITAHENIIIAEAGAALIDVTKAAQSHSLTGIEFAAGIPGSVGGAIFMNAGAYGGDIDDVVVGAEVLTPDNRIIHLDRTQLDFGYRHCSVQDNNQIVLSATFSLRTGIADKIQKEMNRLNQLRASKQPLELPSCGSVFKRPKGYFAGKLIHDSGLQGFQIGGAQVSTKHAGFIVNVDHATATDYLNVIKHVQQTVFDKFTVHLETEVRIIGEAPKTK</sequence>
<dbReference type="InterPro" id="IPR036318">
    <property type="entry name" value="FAD-bd_PCMH-like_sf"/>
</dbReference>
<dbReference type="Pfam" id="PF02873">
    <property type="entry name" value="MurB_C"/>
    <property type="match status" value="1"/>
</dbReference>
<protein>
    <recommendedName>
        <fullName evidence="16">UDP-N-acetylenolpyruvoylglucosamine reductase</fullName>
        <ecNumber evidence="16">1.3.1.98</ecNumber>
    </recommendedName>
    <alternativeName>
        <fullName evidence="16">UDP-N-acetylmuramate dehydrogenase</fullName>
    </alternativeName>
</protein>
<feature type="domain" description="FAD-binding PCMH-type" evidence="17">
    <location>
        <begin position="53"/>
        <end position="217"/>
    </location>
</feature>
<accession>A0A0R1NSA6</accession>
<feature type="active site" evidence="16">
    <location>
        <position position="316"/>
    </location>
</feature>
<dbReference type="SUPFAM" id="SSF56194">
    <property type="entry name" value="Uridine diphospho-N-Acetylenolpyruvylglucosamine reductase, MurB, C-terminal domain"/>
    <property type="match status" value="1"/>
</dbReference>
<evidence type="ECO:0000256" key="8">
    <source>
        <dbReference type="ARBA" id="ARBA00022827"/>
    </source>
</evidence>
<dbReference type="PANTHER" id="PTHR21071">
    <property type="entry name" value="UDP-N-ACETYLENOLPYRUVOYLGLUCOSAMINE REDUCTASE"/>
    <property type="match status" value="1"/>
</dbReference>
<evidence type="ECO:0000256" key="3">
    <source>
        <dbReference type="ARBA" id="ARBA00004496"/>
    </source>
</evidence>
<keyword evidence="12 16" id="KW-0560">Oxidoreductase</keyword>
<keyword evidence="13 16" id="KW-0131">Cell cycle</keyword>
<evidence type="ECO:0000256" key="10">
    <source>
        <dbReference type="ARBA" id="ARBA00022960"/>
    </source>
</evidence>
<dbReference type="AlphaFoldDB" id="A0A0R1NSA6"/>
<evidence type="ECO:0000256" key="7">
    <source>
        <dbReference type="ARBA" id="ARBA00022630"/>
    </source>
</evidence>
<keyword evidence="11 16" id="KW-0573">Peptidoglycan synthesis</keyword>
<dbReference type="GO" id="GO:0005829">
    <property type="term" value="C:cytosol"/>
    <property type="evidence" value="ECO:0007669"/>
    <property type="project" value="TreeGrafter"/>
</dbReference>
<evidence type="ECO:0000256" key="16">
    <source>
        <dbReference type="HAMAP-Rule" id="MF_00037"/>
    </source>
</evidence>
<evidence type="ECO:0000256" key="9">
    <source>
        <dbReference type="ARBA" id="ARBA00022857"/>
    </source>
</evidence>
<dbReference type="Gene3D" id="3.30.43.10">
    <property type="entry name" value="Uridine Diphospho-n-acetylenolpyruvylglucosamine Reductase, domain 2"/>
    <property type="match status" value="1"/>
</dbReference>
<dbReference type="Gene3D" id="3.90.78.10">
    <property type="entry name" value="UDP-N-acetylenolpyruvoylglucosamine reductase, C-terminal domain"/>
    <property type="match status" value="1"/>
</dbReference>
<dbReference type="GO" id="GO:0071555">
    <property type="term" value="P:cell wall organization"/>
    <property type="evidence" value="ECO:0007669"/>
    <property type="project" value="UniProtKB-KW"/>
</dbReference>
<dbReference type="GO" id="GO:0071949">
    <property type="term" value="F:FAD binding"/>
    <property type="evidence" value="ECO:0007669"/>
    <property type="project" value="InterPro"/>
</dbReference>
<gene>
    <name evidence="16" type="primary">murB</name>
    <name evidence="18" type="ORF">FC98_GL000869</name>
</gene>
<keyword evidence="6 16" id="KW-0132">Cell division</keyword>
<dbReference type="UniPathway" id="UPA00219"/>